<dbReference type="GO" id="GO:0006952">
    <property type="term" value="P:defense response"/>
    <property type="evidence" value="ECO:0007669"/>
    <property type="project" value="UniProtKB-KW"/>
</dbReference>
<dbReference type="Gene3D" id="2.60.40.790">
    <property type="match status" value="1"/>
</dbReference>
<feature type="compositionally biased region" description="Basic and acidic residues" evidence="6">
    <location>
        <begin position="289"/>
        <end position="301"/>
    </location>
</feature>
<evidence type="ECO:0000256" key="4">
    <source>
        <dbReference type="PROSITE-ProRule" id="PRU00285"/>
    </source>
</evidence>
<dbReference type="PROSITE" id="PS01031">
    <property type="entry name" value="SHSP"/>
    <property type="match status" value="1"/>
</dbReference>
<dbReference type="CDD" id="cd00298">
    <property type="entry name" value="ACD_sHsps_p23-like"/>
    <property type="match status" value="1"/>
</dbReference>
<evidence type="ECO:0000256" key="2">
    <source>
        <dbReference type="ARBA" id="ARBA00022475"/>
    </source>
</evidence>
<dbReference type="EMBL" id="MU091038">
    <property type="protein sequence ID" value="KAF7847268.1"/>
    <property type="molecule type" value="Genomic_DNA"/>
</dbReference>
<feature type="compositionally biased region" description="Polar residues" evidence="6">
    <location>
        <begin position="196"/>
        <end position="221"/>
    </location>
</feature>
<protein>
    <recommendedName>
        <fullName evidence="8">SHSP domain-containing protein</fullName>
    </recommendedName>
</protein>
<dbReference type="GO" id="GO:0005886">
    <property type="term" value="C:plasma membrane"/>
    <property type="evidence" value="ECO:0007669"/>
    <property type="project" value="UniProtKB-SubCell"/>
</dbReference>
<dbReference type="Gramene" id="rna-gnl|WGS:JABURB|Cocit.L3139.1">
    <property type="protein sequence ID" value="cds-KAF7847268.1"/>
    <property type="gene ID" value="gene-BT93_L3139"/>
</dbReference>
<dbReference type="OrthoDB" id="1431247at2759"/>
<feature type="compositionally biased region" description="Basic and acidic residues" evidence="6">
    <location>
        <begin position="238"/>
        <end position="260"/>
    </location>
</feature>
<keyword evidence="7" id="KW-1133">Transmembrane helix</keyword>
<feature type="region of interest" description="Disordered" evidence="6">
    <location>
        <begin position="110"/>
        <end position="303"/>
    </location>
</feature>
<organism evidence="9 10">
    <name type="scientific">Corymbia citriodora subsp. variegata</name>
    <dbReference type="NCBI Taxonomy" id="360336"/>
    <lineage>
        <taxon>Eukaryota</taxon>
        <taxon>Viridiplantae</taxon>
        <taxon>Streptophyta</taxon>
        <taxon>Embryophyta</taxon>
        <taxon>Tracheophyta</taxon>
        <taxon>Spermatophyta</taxon>
        <taxon>Magnoliopsida</taxon>
        <taxon>eudicotyledons</taxon>
        <taxon>Gunneridae</taxon>
        <taxon>Pentapetalae</taxon>
        <taxon>rosids</taxon>
        <taxon>malvids</taxon>
        <taxon>Myrtales</taxon>
        <taxon>Myrtaceae</taxon>
        <taxon>Myrtoideae</taxon>
        <taxon>Eucalypteae</taxon>
        <taxon>Corymbia</taxon>
    </lineage>
</organism>
<keyword evidence="10" id="KW-1185">Reference proteome</keyword>
<evidence type="ECO:0000256" key="7">
    <source>
        <dbReference type="SAM" id="Phobius"/>
    </source>
</evidence>
<dbReference type="Proteomes" id="UP000806378">
    <property type="component" value="Unassembled WGS sequence"/>
</dbReference>
<comment type="similarity">
    <text evidence="4 5">Belongs to the small heat shock protein (HSP20) family.</text>
</comment>
<feature type="compositionally biased region" description="Basic and acidic residues" evidence="6">
    <location>
        <begin position="139"/>
        <end position="153"/>
    </location>
</feature>
<keyword evidence="2" id="KW-1003">Cell membrane</keyword>
<accession>A0A8T0CHV8</accession>
<dbReference type="AlphaFoldDB" id="A0A8T0CHV8"/>
<keyword evidence="7" id="KW-0472">Membrane</keyword>
<dbReference type="PANTHER" id="PTHR43670:SF118">
    <property type="entry name" value="HSP20_ALPHA CRYSTALLIN FAMILY PROTEIN"/>
    <property type="match status" value="1"/>
</dbReference>
<evidence type="ECO:0000313" key="10">
    <source>
        <dbReference type="Proteomes" id="UP000806378"/>
    </source>
</evidence>
<evidence type="ECO:0000256" key="1">
    <source>
        <dbReference type="ARBA" id="ARBA00004162"/>
    </source>
</evidence>
<gene>
    <name evidence="9" type="ORF">BT93_L3139</name>
</gene>
<reference evidence="9" key="1">
    <citation type="submission" date="2020-05" db="EMBL/GenBank/DDBJ databases">
        <title>WGS assembly of Corymbia citriodora subspecies variegata.</title>
        <authorList>
            <person name="Barry K."/>
            <person name="Hundley H."/>
            <person name="Shu S."/>
            <person name="Jenkins J."/>
            <person name="Grimwood J."/>
            <person name="Baten A."/>
        </authorList>
    </citation>
    <scope>NUCLEOTIDE SEQUENCE</scope>
    <source>
        <strain evidence="9">CV2-018</strain>
    </source>
</reference>
<dbReference type="SUPFAM" id="SSF49764">
    <property type="entry name" value="HSP20-like chaperones"/>
    <property type="match status" value="1"/>
</dbReference>
<comment type="subcellular location">
    <subcellularLocation>
        <location evidence="1">Cell membrane</location>
        <topology evidence="1">Single-pass membrane protein</topology>
    </subcellularLocation>
</comment>
<evidence type="ECO:0000313" key="9">
    <source>
        <dbReference type="EMBL" id="KAF7847268.1"/>
    </source>
</evidence>
<evidence type="ECO:0000259" key="8">
    <source>
        <dbReference type="PROSITE" id="PS01031"/>
    </source>
</evidence>
<dbReference type="InterPro" id="IPR008978">
    <property type="entry name" value="HSP20-like_chaperone"/>
</dbReference>
<proteinExistence type="inferred from homology"/>
<feature type="compositionally biased region" description="Polar residues" evidence="6">
    <location>
        <begin position="267"/>
        <end position="288"/>
    </location>
</feature>
<name>A0A8T0CHV8_CORYI</name>
<feature type="transmembrane region" description="Helical" evidence="7">
    <location>
        <begin position="340"/>
        <end position="360"/>
    </location>
</feature>
<keyword evidence="3" id="KW-0611">Plant defense</keyword>
<sequence length="370" mass="40210">MATRPRTSGTIAGPVVQAMGIPVYEDFEPKFEWREEPTASFLSVSLPGFLKEQIRVTYNERPRSVKVRGERPLGANRFSRFGKDFSVPENCKPEEIRGKFDGGTLVLTLPKKTITQVPPPPPKEAPPRVTTQQKQSPSTEKEPKAPEVDRENVPPKTTSSGDVRKKKSGDEAVAGTKGAVDQPKHQKGQEDAAPKATSSNASDPTPQNTSRVKPQEAASNARSDRAPAYGVDEGLEIIAKEKGDRPTDESQKTEKPKDQQAPRGKGSKTSSQNEGKAQRNGEIQVSRKNNSEARLDDDRQKLSIPEAISGKKVTETEDFVGSVKKAVKGLTAGLNEDRQLVVNVGVAVVVIVALGAYLSYRFGSSTRTKK</sequence>
<evidence type="ECO:0000256" key="5">
    <source>
        <dbReference type="RuleBase" id="RU003616"/>
    </source>
</evidence>
<feature type="domain" description="SHSP" evidence="8">
    <location>
        <begin position="22"/>
        <end position="130"/>
    </location>
</feature>
<evidence type="ECO:0000256" key="6">
    <source>
        <dbReference type="SAM" id="MobiDB-lite"/>
    </source>
</evidence>
<evidence type="ECO:0000256" key="3">
    <source>
        <dbReference type="ARBA" id="ARBA00022821"/>
    </source>
</evidence>
<comment type="caution">
    <text evidence="9">The sequence shown here is derived from an EMBL/GenBank/DDBJ whole genome shotgun (WGS) entry which is preliminary data.</text>
</comment>
<dbReference type="InterPro" id="IPR002068">
    <property type="entry name" value="A-crystallin/Hsp20_dom"/>
</dbReference>
<dbReference type="GO" id="GO:0034605">
    <property type="term" value="P:cellular response to heat"/>
    <property type="evidence" value="ECO:0007669"/>
    <property type="project" value="TreeGrafter"/>
</dbReference>
<dbReference type="Pfam" id="PF00011">
    <property type="entry name" value="HSP20"/>
    <property type="match status" value="1"/>
</dbReference>
<keyword evidence="7" id="KW-0812">Transmembrane</keyword>
<dbReference type="PANTHER" id="PTHR43670">
    <property type="entry name" value="HEAT SHOCK PROTEIN 26"/>
    <property type="match status" value="1"/>
</dbReference>
<feature type="compositionally biased region" description="Polar residues" evidence="6">
    <location>
        <begin position="129"/>
        <end position="138"/>
    </location>
</feature>
<feature type="compositionally biased region" description="Basic and acidic residues" evidence="6">
    <location>
        <begin position="182"/>
        <end position="193"/>
    </location>
</feature>